<evidence type="ECO:0000256" key="9">
    <source>
        <dbReference type="RuleBase" id="RU361267"/>
    </source>
</evidence>
<dbReference type="PATRIC" id="fig|52.7.peg.4588"/>
<dbReference type="InterPro" id="IPR004552">
    <property type="entry name" value="AGP_acyltrans"/>
</dbReference>
<evidence type="ECO:0000259" key="10">
    <source>
        <dbReference type="SMART" id="SM00563"/>
    </source>
</evidence>
<keyword evidence="9" id="KW-0444">Lipid biosynthesis</keyword>
<dbReference type="KEGG" id="ccro:CMC5_041690"/>
<comment type="similarity">
    <text evidence="4 9">Belongs to the 1-acyl-sn-glycerol-3-phosphate acyltransferase family.</text>
</comment>
<dbReference type="SUPFAM" id="SSF69593">
    <property type="entry name" value="Glycerol-3-phosphate (1)-acyltransferase"/>
    <property type="match status" value="1"/>
</dbReference>
<evidence type="ECO:0000313" key="12">
    <source>
        <dbReference type="Proteomes" id="UP000067626"/>
    </source>
</evidence>
<dbReference type="GO" id="GO:0006654">
    <property type="term" value="P:phosphatidic acid biosynthetic process"/>
    <property type="evidence" value="ECO:0007669"/>
    <property type="project" value="TreeGrafter"/>
</dbReference>
<evidence type="ECO:0000256" key="6">
    <source>
        <dbReference type="ARBA" id="ARBA00016139"/>
    </source>
</evidence>
<dbReference type="AlphaFoldDB" id="A0A0K1EGM0"/>
<keyword evidence="9" id="KW-0443">Lipid metabolism</keyword>
<keyword evidence="7 9" id="KW-0808">Transferase</keyword>
<sequence length="244" mass="26823">MGVNDTLRGILDTARITVPTLVDASLGRLGAEQSDTRLRWWSQKLFRDAEVDLVVRGREHAESAGPLLVMSNHQSLYDIPALYCSVPGRLRMVAKQELFRVPLWGPAMRAAGFIEVDRQNREQAVASLRASVSHLKNGTCIWIAPEGTRSKDGRLGRFKSGGFRMALETGTPILPVAIDGTRHVLPAKGFVVQRKQRVVVTLLPQVDPTVYGVERRKELMRDVRAAIAVALGQDPTDEAHGVSG</sequence>
<keyword evidence="9" id="KW-1208">Phospholipid metabolism</keyword>
<evidence type="ECO:0000256" key="1">
    <source>
        <dbReference type="ARBA" id="ARBA00001141"/>
    </source>
</evidence>
<evidence type="ECO:0000256" key="2">
    <source>
        <dbReference type="ARBA" id="ARBA00004728"/>
    </source>
</evidence>
<dbReference type="PANTHER" id="PTHR10434:SF66">
    <property type="entry name" value="PHOSPHOLIPID_GLYCEROL ACYLTRANSFERASE DOMAIN-CONTAINING PROTEIN"/>
    <property type="match status" value="1"/>
</dbReference>
<dbReference type="STRING" id="52.CMC5_041690"/>
<dbReference type="UniPathway" id="UPA00557">
    <property type="reaction ID" value="UER00613"/>
</dbReference>
<comment type="catalytic activity">
    <reaction evidence="1 9">
        <text>a 1-acyl-sn-glycero-3-phosphate + an acyl-CoA = a 1,2-diacyl-sn-glycero-3-phosphate + CoA</text>
        <dbReference type="Rhea" id="RHEA:19709"/>
        <dbReference type="ChEBI" id="CHEBI:57287"/>
        <dbReference type="ChEBI" id="CHEBI:57970"/>
        <dbReference type="ChEBI" id="CHEBI:58342"/>
        <dbReference type="ChEBI" id="CHEBI:58608"/>
        <dbReference type="EC" id="2.3.1.51"/>
    </reaction>
</comment>
<dbReference type="GO" id="GO:0016024">
    <property type="term" value="P:CDP-diacylglycerol biosynthetic process"/>
    <property type="evidence" value="ECO:0007669"/>
    <property type="project" value="UniProtKB-UniPathway"/>
</dbReference>
<dbReference type="GO" id="GO:0016020">
    <property type="term" value="C:membrane"/>
    <property type="evidence" value="ECO:0007669"/>
    <property type="project" value="InterPro"/>
</dbReference>
<gene>
    <name evidence="11" type="ORF">CMC5_041690</name>
</gene>
<keyword evidence="9" id="KW-0594">Phospholipid biosynthesis</keyword>
<dbReference type="OrthoDB" id="9809618at2"/>
<dbReference type="PANTHER" id="PTHR10434">
    <property type="entry name" value="1-ACYL-SN-GLYCEROL-3-PHOSPHATE ACYLTRANSFERASE"/>
    <property type="match status" value="1"/>
</dbReference>
<keyword evidence="8 9" id="KW-0012">Acyltransferase</keyword>
<dbReference type="CDD" id="cd07989">
    <property type="entry name" value="LPLAT_AGPAT-like"/>
    <property type="match status" value="1"/>
</dbReference>
<evidence type="ECO:0000256" key="5">
    <source>
        <dbReference type="ARBA" id="ARBA00013211"/>
    </source>
</evidence>
<evidence type="ECO:0000256" key="7">
    <source>
        <dbReference type="ARBA" id="ARBA00022679"/>
    </source>
</evidence>
<dbReference type="InterPro" id="IPR002123">
    <property type="entry name" value="Plipid/glycerol_acylTrfase"/>
</dbReference>
<reference evidence="11 12" key="1">
    <citation type="submission" date="2015-07" db="EMBL/GenBank/DDBJ databases">
        <title>Genome analysis of myxobacterium Chondromyces crocatus Cm c5 reveals a high potential for natural compound synthesis and the genetic basis for the loss of fruiting body formation.</title>
        <authorList>
            <person name="Zaburannyi N."/>
            <person name="Bunk B."/>
            <person name="Maier J."/>
            <person name="Overmann J."/>
            <person name="Mueller R."/>
        </authorList>
    </citation>
    <scope>NUCLEOTIDE SEQUENCE [LARGE SCALE GENOMIC DNA]</scope>
    <source>
        <strain evidence="11 12">Cm c5</strain>
    </source>
</reference>
<dbReference type="SMART" id="SM00563">
    <property type="entry name" value="PlsC"/>
    <property type="match status" value="1"/>
</dbReference>
<accession>A0A0K1EGM0</accession>
<dbReference type="EMBL" id="CP012159">
    <property type="protein sequence ID" value="AKT40016.1"/>
    <property type="molecule type" value="Genomic_DNA"/>
</dbReference>
<dbReference type="Pfam" id="PF01553">
    <property type="entry name" value="Acyltransferase"/>
    <property type="match status" value="1"/>
</dbReference>
<dbReference type="NCBIfam" id="TIGR00530">
    <property type="entry name" value="AGP_acyltrn"/>
    <property type="match status" value="1"/>
</dbReference>
<evidence type="ECO:0000256" key="8">
    <source>
        <dbReference type="ARBA" id="ARBA00023315"/>
    </source>
</evidence>
<evidence type="ECO:0000256" key="4">
    <source>
        <dbReference type="ARBA" id="ARBA00008655"/>
    </source>
</evidence>
<dbReference type="RefSeq" id="WP_050432004.1">
    <property type="nucleotide sequence ID" value="NZ_CP012159.1"/>
</dbReference>
<comment type="pathway">
    <text evidence="2">Phospholipid metabolism; CDP-diacylglycerol biosynthesis; CDP-diacylglycerol from sn-glycerol 3-phosphate: step 2/3.</text>
</comment>
<feature type="domain" description="Phospholipid/glycerol acyltransferase" evidence="10">
    <location>
        <begin position="67"/>
        <end position="181"/>
    </location>
</feature>
<keyword evidence="12" id="KW-1185">Reference proteome</keyword>
<comment type="domain">
    <text evidence="9">The HXXXXD motif is essential for acyltransferase activity and may constitute the binding site for the phosphate moiety of the glycerol-3-phosphate.</text>
</comment>
<comment type="pathway">
    <text evidence="3">Lipid metabolism.</text>
</comment>
<evidence type="ECO:0000313" key="11">
    <source>
        <dbReference type="EMBL" id="AKT40016.1"/>
    </source>
</evidence>
<dbReference type="EC" id="2.3.1.51" evidence="5 9"/>
<organism evidence="11 12">
    <name type="scientific">Chondromyces crocatus</name>
    <dbReference type="NCBI Taxonomy" id="52"/>
    <lineage>
        <taxon>Bacteria</taxon>
        <taxon>Pseudomonadati</taxon>
        <taxon>Myxococcota</taxon>
        <taxon>Polyangia</taxon>
        <taxon>Polyangiales</taxon>
        <taxon>Polyangiaceae</taxon>
        <taxon>Chondromyces</taxon>
    </lineage>
</organism>
<dbReference type="Proteomes" id="UP000067626">
    <property type="component" value="Chromosome"/>
</dbReference>
<dbReference type="GO" id="GO:0003841">
    <property type="term" value="F:1-acylglycerol-3-phosphate O-acyltransferase activity"/>
    <property type="evidence" value="ECO:0007669"/>
    <property type="project" value="UniProtKB-UniRule"/>
</dbReference>
<protein>
    <recommendedName>
        <fullName evidence="6 9">1-acyl-sn-glycerol-3-phosphate acyltransferase</fullName>
        <ecNumber evidence="5 9">2.3.1.51</ecNumber>
    </recommendedName>
</protein>
<proteinExistence type="inferred from homology"/>
<name>A0A0K1EGM0_CHOCO</name>
<evidence type="ECO:0000256" key="3">
    <source>
        <dbReference type="ARBA" id="ARBA00005189"/>
    </source>
</evidence>